<dbReference type="RefSeq" id="WP_015857150.1">
    <property type="nucleotide sequence ID" value="NC_012808.1"/>
</dbReference>
<dbReference type="Proteomes" id="UP000009081">
    <property type="component" value="Chromosome"/>
</dbReference>
<dbReference type="STRING" id="272630.MexAM1_META1p3954"/>
<protein>
    <submittedName>
        <fullName evidence="1">Uncharacterized protein</fullName>
    </submittedName>
</protein>
<gene>
    <name evidence="1" type="ordered locus">MexAM1_META1p3954</name>
</gene>
<reference evidence="1 2" key="1">
    <citation type="journal article" date="2009" name="PLoS ONE">
        <title>Methylobacterium genome sequences: a reference blueprint to investigate microbial metabolism of C1 compounds from natural and industrial sources.</title>
        <authorList>
            <person name="Vuilleumier S."/>
            <person name="Chistoserdova L."/>
            <person name="Lee M.-C."/>
            <person name="Bringel F."/>
            <person name="Lajus A."/>
            <person name="Zhou Y."/>
            <person name="Gourion B."/>
            <person name="Barbe V."/>
            <person name="Chang J."/>
            <person name="Cruveiller S."/>
            <person name="Dossat C."/>
            <person name="Gillett W."/>
            <person name="Gruffaz C."/>
            <person name="Haugen E."/>
            <person name="Hourcade E."/>
            <person name="Levy R."/>
            <person name="Mangenot S."/>
            <person name="Muller E."/>
            <person name="Nadalig T."/>
            <person name="Pagni M."/>
            <person name="Penny C."/>
            <person name="Peyraud R."/>
            <person name="Robinson D.G."/>
            <person name="Roche D."/>
            <person name="Rouy Z."/>
            <person name="Saenampechek C."/>
            <person name="Salvignol G."/>
            <person name="Vallenet D."/>
            <person name="Wu Z."/>
            <person name="Marx C.J."/>
            <person name="Vorholt J.A."/>
            <person name="Olson M.V."/>
            <person name="Kaul R."/>
            <person name="Weissenbach J."/>
            <person name="Medigue C."/>
            <person name="Lidstrom M.E."/>
        </authorList>
    </citation>
    <scope>NUCLEOTIDE SEQUENCE [LARGE SCALE GENOMIC DNA]</scope>
    <source>
        <strain evidence="2">ATCC 14718 / DSM 1338 / JCM 2805 / NCIMB 9133 / AM1</strain>
    </source>
</reference>
<evidence type="ECO:0000313" key="2">
    <source>
        <dbReference type="Proteomes" id="UP000009081"/>
    </source>
</evidence>
<sequence>MSALDATRVFDRSLRGAHDIEVLLSSFIGSLNYEGQRAEPSADRAVELESVAIRLRAHAVTLASLAERLSPAAKTQEAA</sequence>
<dbReference type="HOGENOM" id="CLU_2601981_0_0_5"/>
<dbReference type="EMBL" id="CP001510">
    <property type="protein sequence ID" value="ACS41636.1"/>
    <property type="molecule type" value="Genomic_DNA"/>
</dbReference>
<keyword evidence="2" id="KW-1185">Reference proteome</keyword>
<accession>C5B0P9</accession>
<proteinExistence type="predicted"/>
<evidence type="ECO:0000313" key="1">
    <source>
        <dbReference type="EMBL" id="ACS41636.1"/>
    </source>
</evidence>
<name>C5B0P9_METEA</name>
<dbReference type="OrthoDB" id="9932173at2"/>
<dbReference type="AlphaFoldDB" id="C5B0P9"/>
<dbReference type="KEGG" id="mea:Mex_1p3954"/>
<organism evidence="1 2">
    <name type="scientific">Methylorubrum extorquens (strain ATCC 14718 / DSM 1338 / JCM 2805 / NCIMB 9133 / AM1)</name>
    <name type="common">Methylobacterium extorquens</name>
    <dbReference type="NCBI Taxonomy" id="272630"/>
    <lineage>
        <taxon>Bacteria</taxon>
        <taxon>Pseudomonadati</taxon>
        <taxon>Pseudomonadota</taxon>
        <taxon>Alphaproteobacteria</taxon>
        <taxon>Hyphomicrobiales</taxon>
        <taxon>Methylobacteriaceae</taxon>
        <taxon>Methylorubrum</taxon>
    </lineage>
</organism>